<keyword evidence="2" id="KW-1185">Reference proteome</keyword>
<gene>
    <name evidence="1" type="ORF">J1N35_014542</name>
</gene>
<comment type="caution">
    <text evidence="1">The sequence shown here is derived from an EMBL/GenBank/DDBJ whole genome shotgun (WGS) entry which is preliminary data.</text>
</comment>
<accession>A0A9D3VWQ1</accession>
<dbReference type="EMBL" id="JAIQCV010000005">
    <property type="protein sequence ID" value="KAH1097621.1"/>
    <property type="molecule type" value="Genomic_DNA"/>
</dbReference>
<feature type="non-terminal residue" evidence="1">
    <location>
        <position position="102"/>
    </location>
</feature>
<dbReference type="OrthoDB" id="995910at2759"/>
<dbReference type="Proteomes" id="UP000828251">
    <property type="component" value="Unassembled WGS sequence"/>
</dbReference>
<dbReference type="AlphaFoldDB" id="A0A9D3VWQ1"/>
<feature type="non-terminal residue" evidence="1">
    <location>
        <position position="1"/>
    </location>
</feature>
<evidence type="ECO:0000313" key="2">
    <source>
        <dbReference type="Proteomes" id="UP000828251"/>
    </source>
</evidence>
<evidence type="ECO:0000313" key="1">
    <source>
        <dbReference type="EMBL" id="KAH1097621.1"/>
    </source>
</evidence>
<protein>
    <submittedName>
        <fullName evidence="1">Uncharacterized protein</fullName>
    </submittedName>
</protein>
<sequence length="102" mass="12177">SRKSNVHETLVASNPSKFLNANMEKIFLELRGKTFIQERGFEPSMVFCKEIRPLVQYHRWEHFCVTPNKNVVLPIIQEFYVALRDQKARRPYKAIWEIVTIR</sequence>
<name>A0A9D3VWQ1_9ROSI</name>
<proteinExistence type="predicted"/>
<organism evidence="1 2">
    <name type="scientific">Gossypium stocksii</name>
    <dbReference type="NCBI Taxonomy" id="47602"/>
    <lineage>
        <taxon>Eukaryota</taxon>
        <taxon>Viridiplantae</taxon>
        <taxon>Streptophyta</taxon>
        <taxon>Embryophyta</taxon>
        <taxon>Tracheophyta</taxon>
        <taxon>Spermatophyta</taxon>
        <taxon>Magnoliopsida</taxon>
        <taxon>eudicotyledons</taxon>
        <taxon>Gunneridae</taxon>
        <taxon>Pentapetalae</taxon>
        <taxon>rosids</taxon>
        <taxon>malvids</taxon>
        <taxon>Malvales</taxon>
        <taxon>Malvaceae</taxon>
        <taxon>Malvoideae</taxon>
        <taxon>Gossypium</taxon>
    </lineage>
</organism>
<reference evidence="1 2" key="1">
    <citation type="journal article" date="2021" name="Plant Biotechnol. J.">
        <title>Multi-omics assisted identification of the key and species-specific regulatory components of drought-tolerant mechanisms in Gossypium stocksii.</title>
        <authorList>
            <person name="Yu D."/>
            <person name="Ke L."/>
            <person name="Zhang D."/>
            <person name="Wu Y."/>
            <person name="Sun Y."/>
            <person name="Mei J."/>
            <person name="Sun J."/>
            <person name="Sun Y."/>
        </authorList>
    </citation>
    <scope>NUCLEOTIDE SEQUENCE [LARGE SCALE GENOMIC DNA]</scope>
    <source>
        <strain evidence="2">cv. E1</strain>
        <tissue evidence="1">Leaf</tissue>
    </source>
</reference>